<dbReference type="PIRSF" id="PIRSF004869">
    <property type="entry name" value="PflX_prd"/>
    <property type="match status" value="1"/>
</dbReference>
<feature type="binding site" evidence="6">
    <location>
        <position position="170"/>
    </location>
    <ligand>
        <name>[4Fe-4S] cluster</name>
        <dbReference type="ChEBI" id="CHEBI:49883"/>
        <note>4Fe-4S-S-AdoMet</note>
    </ligand>
</feature>
<dbReference type="InterPro" id="IPR016431">
    <property type="entry name" value="Pyrv-formate_lyase-activ_prd"/>
</dbReference>
<evidence type="ECO:0000256" key="1">
    <source>
        <dbReference type="ARBA" id="ARBA00022485"/>
    </source>
</evidence>
<organism evidence="8 9">
    <name type="scientific">miscellaneous Crenarchaeota group-15 archaeon DG-45</name>
    <dbReference type="NCBI Taxonomy" id="1685127"/>
    <lineage>
        <taxon>Archaea</taxon>
        <taxon>Candidatus Bathyarchaeota</taxon>
        <taxon>MCG-15</taxon>
    </lineage>
</organism>
<evidence type="ECO:0000256" key="3">
    <source>
        <dbReference type="ARBA" id="ARBA00022723"/>
    </source>
</evidence>
<evidence type="ECO:0000259" key="7">
    <source>
        <dbReference type="Pfam" id="PF04055"/>
    </source>
</evidence>
<dbReference type="GO" id="GO:0003824">
    <property type="term" value="F:catalytic activity"/>
    <property type="evidence" value="ECO:0007669"/>
    <property type="project" value="InterPro"/>
</dbReference>
<dbReference type="InterPro" id="IPR013785">
    <property type="entry name" value="Aldolase_TIM"/>
</dbReference>
<dbReference type="CDD" id="cd01335">
    <property type="entry name" value="Radical_SAM"/>
    <property type="match status" value="1"/>
</dbReference>
<dbReference type="EMBL" id="LFWZ01000001">
    <property type="protein sequence ID" value="KON31581.1"/>
    <property type="molecule type" value="Genomic_DNA"/>
</dbReference>
<dbReference type="SUPFAM" id="SSF102114">
    <property type="entry name" value="Radical SAM enzymes"/>
    <property type="match status" value="1"/>
</dbReference>
<dbReference type="InterPro" id="IPR058240">
    <property type="entry name" value="rSAM_sf"/>
</dbReference>
<evidence type="ECO:0000256" key="2">
    <source>
        <dbReference type="ARBA" id="ARBA00022691"/>
    </source>
</evidence>
<comment type="caution">
    <text evidence="8">The sequence shown here is derived from an EMBL/GenBank/DDBJ whole genome shotgun (WGS) entry which is preliminary data.</text>
</comment>
<keyword evidence="4 6" id="KW-0408">Iron</keyword>
<keyword evidence="1" id="KW-0004">4Fe-4S</keyword>
<dbReference type="PANTHER" id="PTHR30352:SF22">
    <property type="entry name" value="PYRUVATE FORMATE-LYASE ACTIVATING ENZYME HOMOLOG"/>
    <property type="match status" value="1"/>
</dbReference>
<dbReference type="PANTHER" id="PTHR30352">
    <property type="entry name" value="PYRUVATE FORMATE-LYASE-ACTIVATING ENZYME"/>
    <property type="match status" value="1"/>
</dbReference>
<name>A0A0M0BTS7_9ARCH</name>
<comment type="cofactor">
    <cofactor evidence="6">
        <name>[4Fe-4S] cluster</name>
        <dbReference type="ChEBI" id="CHEBI:49883"/>
    </cofactor>
    <text evidence="6">Binds 1 [4Fe-4S] cluster. The cluster is coordinated with 3 cysteines and an exchangeable S-adenosyl-L-methionine.</text>
</comment>
<dbReference type="Proteomes" id="UP000037210">
    <property type="component" value="Unassembled WGS sequence"/>
</dbReference>
<keyword evidence="2 6" id="KW-0949">S-adenosyl-L-methionine</keyword>
<dbReference type="AlphaFoldDB" id="A0A0M0BTS7"/>
<evidence type="ECO:0000256" key="5">
    <source>
        <dbReference type="ARBA" id="ARBA00023014"/>
    </source>
</evidence>
<evidence type="ECO:0000256" key="4">
    <source>
        <dbReference type="ARBA" id="ARBA00023004"/>
    </source>
</evidence>
<evidence type="ECO:0000313" key="9">
    <source>
        <dbReference type="Proteomes" id="UP000037210"/>
    </source>
</evidence>
<dbReference type="SFLD" id="SFLDS00029">
    <property type="entry name" value="Radical_SAM"/>
    <property type="match status" value="1"/>
</dbReference>
<feature type="binding site" evidence="6">
    <location>
        <position position="166"/>
    </location>
    <ligand>
        <name>[4Fe-4S] cluster</name>
        <dbReference type="ChEBI" id="CHEBI:49883"/>
        <note>4Fe-4S-S-AdoMet</note>
    </ligand>
</feature>
<dbReference type="Pfam" id="PF04055">
    <property type="entry name" value="Radical_SAM"/>
    <property type="match status" value="1"/>
</dbReference>
<protein>
    <recommendedName>
        <fullName evidence="7">Radical SAM core domain-containing protein</fullName>
    </recommendedName>
</protein>
<feature type="domain" description="Radical SAM core" evidence="7">
    <location>
        <begin position="162"/>
        <end position="320"/>
    </location>
</feature>
<evidence type="ECO:0000313" key="8">
    <source>
        <dbReference type="EMBL" id="KON31581.1"/>
    </source>
</evidence>
<dbReference type="InterPro" id="IPR034457">
    <property type="entry name" value="Organic_radical-activating"/>
</dbReference>
<feature type="binding site" evidence="6">
    <location>
        <position position="173"/>
    </location>
    <ligand>
        <name>[4Fe-4S] cluster</name>
        <dbReference type="ChEBI" id="CHEBI:49883"/>
        <note>4Fe-4S-S-AdoMet</note>
    </ligand>
</feature>
<dbReference type="InterPro" id="IPR007197">
    <property type="entry name" value="rSAM"/>
</dbReference>
<reference evidence="8 9" key="1">
    <citation type="submission" date="2015-06" db="EMBL/GenBank/DDBJ databases">
        <title>New insights into the roles of widespread benthic archaea in carbon and nitrogen cycling.</title>
        <authorList>
            <person name="Lazar C.S."/>
            <person name="Baker B.J."/>
            <person name="Seitz K.W."/>
            <person name="Hyde A.S."/>
            <person name="Dick G.J."/>
            <person name="Hinrichs K.-U."/>
            <person name="Teske A.P."/>
        </authorList>
    </citation>
    <scope>NUCLEOTIDE SEQUENCE [LARGE SCALE GENOMIC DNA]</scope>
    <source>
        <strain evidence="8">DG-45</strain>
    </source>
</reference>
<keyword evidence="5 6" id="KW-0411">Iron-sulfur</keyword>
<proteinExistence type="predicted"/>
<keyword evidence="3 6" id="KW-0479">Metal-binding</keyword>
<accession>A0A0M0BTS7</accession>
<sequence>MDEGGPPELPRIPSRSKADIQACGICGEPKELISRALGICTGCIRERPREALPYIREAHRKARARHGLPAEPPRTDGGVECGLCSNRCLIGEGEKGYCGLRWNEGGLRSRVGPSVGLLYAYLDPHVTNCSSAWFCPGGTGAGYPTYANLPGPEIGFYNLAVFFYGCNFDCLFCQNASHKDLDGGGVVEAEAFAKQIADNPRVSCVCFFGGSPEPQLPFSVGASRRALQLAKERPLRVCFEWNGCGDPSLVREAAELALESGGNLKFDLKCFTPSLSLALSGVENKQAYRNFARIAEEYYPERPEAPLLTATTLLVPGHVDGNEVSDISSFISALDRTIPYSLLIFHPRHMMSDMPVTPLRQAVECYRAARRHLERVHVGNLHLLGIRDMRHFISVADGL</sequence>
<dbReference type="GO" id="GO:0046872">
    <property type="term" value="F:metal ion binding"/>
    <property type="evidence" value="ECO:0007669"/>
    <property type="project" value="UniProtKB-KW"/>
</dbReference>
<dbReference type="GO" id="GO:0051539">
    <property type="term" value="F:4 iron, 4 sulfur cluster binding"/>
    <property type="evidence" value="ECO:0007669"/>
    <property type="project" value="UniProtKB-KW"/>
</dbReference>
<evidence type="ECO:0000256" key="6">
    <source>
        <dbReference type="PIRSR" id="PIRSR004869-50"/>
    </source>
</evidence>
<gene>
    <name evidence="8" type="ORF">AC482_00015</name>
</gene>
<dbReference type="Gene3D" id="3.20.20.70">
    <property type="entry name" value="Aldolase class I"/>
    <property type="match status" value="1"/>
</dbReference>